<comment type="caution">
    <text evidence="2">The sequence shown here is derived from an EMBL/GenBank/DDBJ whole genome shotgun (WGS) entry which is preliminary data.</text>
</comment>
<dbReference type="AlphaFoldDB" id="A0A117L269"/>
<dbReference type="InterPro" id="IPR029052">
    <property type="entry name" value="Metallo-depent_PP-like"/>
</dbReference>
<feature type="domain" description="Calcineurin-like phosphoesterase" evidence="1">
    <location>
        <begin position="17"/>
        <end position="130"/>
    </location>
</feature>
<evidence type="ECO:0000313" key="2">
    <source>
        <dbReference type="EMBL" id="KUK18594.1"/>
    </source>
</evidence>
<protein>
    <submittedName>
        <fullName evidence="2">Metallophosphoesterase, calcineurin superfamily</fullName>
    </submittedName>
</protein>
<dbReference type="GO" id="GO:0016787">
    <property type="term" value="F:hydrolase activity"/>
    <property type="evidence" value="ECO:0007669"/>
    <property type="project" value="InterPro"/>
</dbReference>
<dbReference type="InterPro" id="IPR024173">
    <property type="entry name" value="Pesterase_MJ0037-like"/>
</dbReference>
<dbReference type="PATRIC" id="fig|172049.5.peg.534"/>
<dbReference type="OMA" id="GNHDTML"/>
<evidence type="ECO:0000259" key="1">
    <source>
        <dbReference type="Pfam" id="PF00149"/>
    </source>
</evidence>
<dbReference type="PANTHER" id="PTHR39323:SF1">
    <property type="entry name" value="BLR1149 PROTEIN"/>
    <property type="match status" value="1"/>
</dbReference>
<sequence length="226" mass="26013">MKFELLPQKAIKIGDDLIIADLHLGYEESLAREGIYLPKAFDQMITSLKSLIEKNHFKRLIINGDLKHSFVPFKREKIELETFFNKISPLVEEVMVIRGNHDVGMSWIKSLGVEILDELEIRNWKIVHGHKLVEGDRFIIGHEHPAIRLRDEVGALIKVPIFLKSENLIVMPAFSPWAYGNDILREIVSPFLRSLDTTAFEVFVPLETEMLSFGKLTELIRAIQKI</sequence>
<dbReference type="PANTHER" id="PTHR39323">
    <property type="entry name" value="BLR1149 PROTEIN"/>
    <property type="match status" value="1"/>
</dbReference>
<gene>
    <name evidence="2" type="ORF">XD54_0154</name>
</gene>
<dbReference type="InterPro" id="IPR004376">
    <property type="entry name" value="Pesterase_MJ0037"/>
</dbReference>
<proteinExistence type="predicted"/>
<organism evidence="2 3">
    <name type="scientific">Thermococcus sibiricus</name>
    <dbReference type="NCBI Taxonomy" id="172049"/>
    <lineage>
        <taxon>Archaea</taxon>
        <taxon>Methanobacteriati</taxon>
        <taxon>Methanobacteriota</taxon>
        <taxon>Thermococci</taxon>
        <taxon>Thermococcales</taxon>
        <taxon>Thermococcaceae</taxon>
        <taxon>Thermococcus</taxon>
    </lineage>
</organism>
<dbReference type="PIRSF" id="PIRSF000887">
    <property type="entry name" value="Pesterase_MJ0037"/>
    <property type="match status" value="1"/>
</dbReference>
<dbReference type="RefSeq" id="WP_015849216.1">
    <property type="nucleotide sequence ID" value="NZ_LGFD01000002.1"/>
</dbReference>
<name>A0A117L269_9EURY</name>
<dbReference type="Proteomes" id="UP000053911">
    <property type="component" value="Unassembled WGS sequence"/>
</dbReference>
<dbReference type="Gene3D" id="3.60.21.10">
    <property type="match status" value="1"/>
</dbReference>
<reference evidence="3" key="1">
    <citation type="journal article" date="2015" name="MBio">
        <title>Genome-Resolved Metagenomic Analysis Reveals Roles for Candidate Phyla and Other Microbial Community Members in Biogeochemical Transformations in Oil Reservoirs.</title>
        <authorList>
            <person name="Hu P."/>
            <person name="Tom L."/>
            <person name="Singh A."/>
            <person name="Thomas B.C."/>
            <person name="Baker B.J."/>
            <person name="Piceno Y.M."/>
            <person name="Andersen G.L."/>
            <person name="Banfield J.F."/>
        </authorList>
    </citation>
    <scope>NUCLEOTIDE SEQUENCE [LARGE SCALE GENOMIC DNA]</scope>
</reference>
<accession>A0A117L269</accession>
<dbReference type="InterPro" id="IPR004843">
    <property type="entry name" value="Calcineurin-like_PHP"/>
</dbReference>
<dbReference type="EMBL" id="LGFD01000002">
    <property type="protein sequence ID" value="KUK18594.1"/>
    <property type="molecule type" value="Genomic_DNA"/>
</dbReference>
<dbReference type="CDD" id="cd07391">
    <property type="entry name" value="MPP_PF1019"/>
    <property type="match status" value="1"/>
</dbReference>
<evidence type="ECO:0000313" key="3">
    <source>
        <dbReference type="Proteomes" id="UP000053911"/>
    </source>
</evidence>
<dbReference type="Pfam" id="PF00149">
    <property type="entry name" value="Metallophos"/>
    <property type="match status" value="1"/>
</dbReference>
<dbReference type="NCBIfam" id="TIGR00024">
    <property type="entry name" value="SbcD_rel_arch"/>
    <property type="match status" value="1"/>
</dbReference>
<dbReference type="GeneID" id="8095933"/>
<dbReference type="SUPFAM" id="SSF56300">
    <property type="entry name" value="Metallo-dependent phosphatases"/>
    <property type="match status" value="1"/>
</dbReference>